<feature type="transmembrane region" description="Helical" evidence="9">
    <location>
        <begin position="20"/>
        <end position="37"/>
    </location>
</feature>
<evidence type="ECO:0000256" key="6">
    <source>
        <dbReference type="ARBA" id="ARBA00023065"/>
    </source>
</evidence>
<keyword evidence="7 9" id="KW-0472">Membrane</keyword>
<dbReference type="Proteomes" id="UP001304515">
    <property type="component" value="Chromosome"/>
</dbReference>
<evidence type="ECO:0000256" key="8">
    <source>
        <dbReference type="ARBA" id="ARBA00034708"/>
    </source>
</evidence>
<gene>
    <name evidence="11" type="ORF">RN605_03910</name>
    <name evidence="10" type="ORF">RN608_10610</name>
</gene>
<dbReference type="GO" id="GO:0005254">
    <property type="term" value="F:chloride channel activity"/>
    <property type="evidence" value="ECO:0007669"/>
    <property type="project" value="InterPro"/>
</dbReference>
<evidence type="ECO:0000256" key="1">
    <source>
        <dbReference type="ARBA" id="ARBA00004651"/>
    </source>
</evidence>
<dbReference type="EMBL" id="CP134890">
    <property type="protein sequence ID" value="WNM22513.1"/>
    <property type="molecule type" value="Genomic_DNA"/>
</dbReference>
<dbReference type="PANTHER" id="PTHR33281">
    <property type="entry name" value="UPF0187 PROTEIN YNEE"/>
    <property type="match status" value="1"/>
</dbReference>
<dbReference type="Pfam" id="PF25539">
    <property type="entry name" value="Bestrophin_2"/>
    <property type="match status" value="2"/>
</dbReference>
<dbReference type="GO" id="GO:0005886">
    <property type="term" value="C:plasma membrane"/>
    <property type="evidence" value="ECO:0007669"/>
    <property type="project" value="UniProtKB-SubCell"/>
</dbReference>
<evidence type="ECO:0000256" key="4">
    <source>
        <dbReference type="ARBA" id="ARBA00022692"/>
    </source>
</evidence>
<evidence type="ECO:0000256" key="2">
    <source>
        <dbReference type="ARBA" id="ARBA00022448"/>
    </source>
</evidence>
<comment type="similarity">
    <text evidence="8">Belongs to the anion channel-forming bestrophin (TC 1.A.46) family.</text>
</comment>
<keyword evidence="2" id="KW-0813">Transport</keyword>
<organism evidence="11 12">
    <name type="scientific">Flavobacterium capsici</name>
    <dbReference type="NCBI Taxonomy" id="3075618"/>
    <lineage>
        <taxon>Bacteria</taxon>
        <taxon>Pseudomonadati</taxon>
        <taxon>Bacteroidota</taxon>
        <taxon>Flavobacteriia</taxon>
        <taxon>Flavobacteriales</taxon>
        <taxon>Flavobacteriaceae</taxon>
        <taxon>Flavobacterium</taxon>
    </lineage>
</organism>
<dbReference type="PANTHER" id="PTHR33281:SF19">
    <property type="entry name" value="VOLTAGE-DEPENDENT ANION CHANNEL-FORMING PROTEIN YNEE"/>
    <property type="match status" value="1"/>
</dbReference>
<evidence type="ECO:0000313" key="10">
    <source>
        <dbReference type="EMBL" id="WNM18462.1"/>
    </source>
</evidence>
<evidence type="ECO:0000256" key="7">
    <source>
        <dbReference type="ARBA" id="ARBA00023136"/>
    </source>
</evidence>
<evidence type="ECO:0000313" key="12">
    <source>
        <dbReference type="Proteomes" id="UP001304515"/>
    </source>
</evidence>
<evidence type="ECO:0000256" key="3">
    <source>
        <dbReference type="ARBA" id="ARBA00022475"/>
    </source>
</evidence>
<sequence length="352" mass="41330">MYTRKVFPFKEMMLWTRFETYLFIIIAIAEVLLFIYSDQIIQFPFTPIALIGTAVAFIIGFQSNSAYGRIWEARQIWGAIVNSSRTLGMMTQDFINNDHAKNPLSEEELHQERKTIIHRHIAWLTALRYAMRQPRTWEYVMNEKTNKEWANMIYVPEFKENFETTISQYLSKEEMNYIASKTNKQTAILYLQSNHLRTLKEKGLIWEFSFLELENVLEELFTHQGKSERIKNFPYPRQFASIMHYFTWIFLLILPLAMASQFGEIATKIAAKTGHCPNWITWLSVPFSVVVMWVFFTMNRIGRVGENPFEGSANDVPISAISRGIEIDLRQNLGEKEEDIPKGFEIRNDVQM</sequence>
<evidence type="ECO:0000313" key="11">
    <source>
        <dbReference type="EMBL" id="WNM22513.1"/>
    </source>
</evidence>
<evidence type="ECO:0000256" key="5">
    <source>
        <dbReference type="ARBA" id="ARBA00022989"/>
    </source>
</evidence>
<dbReference type="AlphaFoldDB" id="A0AA96J687"/>
<name>A0AA96J687_9FLAO</name>
<feature type="transmembrane region" description="Helical" evidence="9">
    <location>
        <begin position="279"/>
        <end position="296"/>
    </location>
</feature>
<feature type="transmembrane region" description="Helical" evidence="9">
    <location>
        <begin position="239"/>
        <end position="259"/>
    </location>
</feature>
<keyword evidence="6" id="KW-0406">Ion transport</keyword>
<feature type="transmembrane region" description="Helical" evidence="9">
    <location>
        <begin position="43"/>
        <end position="61"/>
    </location>
</feature>
<proteinExistence type="inferred from homology"/>
<dbReference type="KEGG" id="fcj:RN605_03910"/>
<accession>A0AA96J687</accession>
<keyword evidence="12" id="KW-1185">Reference proteome</keyword>
<keyword evidence="3" id="KW-1003">Cell membrane</keyword>
<protein>
    <submittedName>
        <fullName evidence="11">Bestrophin family ion channel</fullName>
    </submittedName>
</protein>
<dbReference type="EMBL" id="CP134878">
    <property type="protein sequence ID" value="WNM18462.1"/>
    <property type="molecule type" value="Genomic_DNA"/>
</dbReference>
<evidence type="ECO:0000256" key="9">
    <source>
        <dbReference type="SAM" id="Phobius"/>
    </source>
</evidence>
<keyword evidence="5 9" id="KW-1133">Transmembrane helix</keyword>
<dbReference type="InterPro" id="IPR044669">
    <property type="entry name" value="YneE/VCCN1/2-like"/>
</dbReference>
<comment type="subcellular location">
    <subcellularLocation>
        <location evidence="1">Cell membrane</location>
        <topology evidence="1">Multi-pass membrane protein</topology>
    </subcellularLocation>
</comment>
<keyword evidence="4 9" id="KW-0812">Transmembrane</keyword>
<accession>A0AA96J1K8</accession>
<dbReference type="RefSeq" id="WP_313322397.1">
    <property type="nucleotide sequence ID" value="NZ_CP134878.1"/>
</dbReference>
<reference evidence="11 12" key="1">
    <citation type="submission" date="2023-09" db="EMBL/GenBank/DDBJ databases">
        <title>Flavobacterium sp. a novel bacteria isolate from Pepper rhizosphere.</title>
        <authorList>
            <person name="Peng Y."/>
            <person name="Lee J."/>
        </authorList>
    </citation>
    <scope>NUCLEOTIDE SEQUENCE [LARGE SCALE GENOMIC DNA]</scope>
    <source>
        <strain evidence="10">PMR2A8</strain>
        <strain evidence="11 12">PMTSA4</strain>
    </source>
</reference>